<dbReference type="Gene3D" id="3.80.10.10">
    <property type="entry name" value="Ribonuclease Inhibitor"/>
    <property type="match status" value="2"/>
</dbReference>
<dbReference type="InterPro" id="IPR001611">
    <property type="entry name" value="Leu-rich_rpt"/>
</dbReference>
<evidence type="ECO:0000256" key="1">
    <source>
        <dbReference type="ARBA" id="ARBA00008894"/>
    </source>
</evidence>
<dbReference type="InterPro" id="IPR003591">
    <property type="entry name" value="Leu-rich_rpt_typical-subtyp"/>
</dbReference>
<evidence type="ECO:0000256" key="4">
    <source>
        <dbReference type="ARBA" id="ARBA00022741"/>
    </source>
</evidence>
<dbReference type="PANTHER" id="PTHR33463">
    <property type="entry name" value="NB-ARC DOMAIN-CONTAINING PROTEIN-RELATED"/>
    <property type="match status" value="1"/>
</dbReference>
<dbReference type="SMART" id="SM00369">
    <property type="entry name" value="LRR_TYP"/>
    <property type="match status" value="3"/>
</dbReference>
<dbReference type="FunFam" id="3.40.50.300:FF:001091">
    <property type="entry name" value="Probable disease resistance protein At1g61300"/>
    <property type="match status" value="1"/>
</dbReference>
<evidence type="ECO:0000259" key="7">
    <source>
        <dbReference type="SMART" id="SM00382"/>
    </source>
</evidence>
<evidence type="ECO:0000313" key="8">
    <source>
        <dbReference type="EMBL" id="KAL3843609.1"/>
    </source>
</evidence>
<dbReference type="SUPFAM" id="SSF52540">
    <property type="entry name" value="P-loop containing nucleoside triphosphate hydrolases"/>
    <property type="match status" value="1"/>
</dbReference>
<dbReference type="GO" id="GO:0005524">
    <property type="term" value="F:ATP binding"/>
    <property type="evidence" value="ECO:0007669"/>
    <property type="project" value="UniProtKB-KW"/>
</dbReference>
<feature type="domain" description="AAA+ ATPase" evidence="7">
    <location>
        <begin position="163"/>
        <end position="437"/>
    </location>
</feature>
<organism evidence="8 9">
    <name type="scientific">Penstemon smallii</name>
    <dbReference type="NCBI Taxonomy" id="265156"/>
    <lineage>
        <taxon>Eukaryota</taxon>
        <taxon>Viridiplantae</taxon>
        <taxon>Streptophyta</taxon>
        <taxon>Embryophyta</taxon>
        <taxon>Tracheophyta</taxon>
        <taxon>Spermatophyta</taxon>
        <taxon>Magnoliopsida</taxon>
        <taxon>eudicotyledons</taxon>
        <taxon>Gunneridae</taxon>
        <taxon>Pentapetalae</taxon>
        <taxon>asterids</taxon>
        <taxon>lamiids</taxon>
        <taxon>Lamiales</taxon>
        <taxon>Plantaginaceae</taxon>
        <taxon>Cheloneae</taxon>
        <taxon>Penstemon</taxon>
    </lineage>
</organism>
<dbReference type="InterPro" id="IPR036388">
    <property type="entry name" value="WH-like_DNA-bd_sf"/>
</dbReference>
<keyword evidence="4" id="KW-0547">Nucleotide-binding</keyword>
<dbReference type="PANTHER" id="PTHR33463:SF187">
    <property type="entry name" value="AND NB-ARC DOMAIN DISEASE RESISTANCE PROTEIN, PUTATIVE-RELATED"/>
    <property type="match status" value="1"/>
</dbReference>
<dbReference type="EMBL" id="JBJXBP010000002">
    <property type="protein sequence ID" value="KAL3843609.1"/>
    <property type="molecule type" value="Genomic_DNA"/>
</dbReference>
<comment type="similarity">
    <text evidence="1">Belongs to the disease resistance NB-LRR family.</text>
</comment>
<sequence length="1030" mass="119160">MGEMLSNIGEKLANLAAEMLHDYTGFEVKMQTLKTEFQNLRNRETDVLAVLENEEIRTGRKRKREVKDWLEDVGRKKIKCDSLHQQVQRTKFYNIRSRLSLGKLIKEMKFEVEKLVESSKFPEGLLLEVCNTKGKPLVTTEWKGEHTLKQNFLTIWELLMNDVDSRIGIYGMGGVGKTTLAMRIHNKLLSDPKFRGHVYWIHLSQDSNIPKLQNDIAVALNLDLSTEDNENQRASQLFAALKRRKRFVLIFDDVWNPIDIEKIGIPLERDGSKLLITSRSVDVCYRMGCQTNMKIKVLGEEEAWELFLDKLGRGIGLPQETEKIAKEMAKRCAGLPLGIITMGGSMRGVTDIHEWRDALEELKESSMGPDDMETEVFPILFCSFNRLRDPKLQKCFLYCSLYPEDYRIPRDELISKFIAEELMDRRKSRQAYFDQGHAILNKLENASLLETTDDKSVKMHDLIRDMALRITRKNNKFMVKAGLQLSEMPEEQEWKEELDKISLMCNKISDISPCISPSCQKISTLILRRNPLKRIPDSFFLHMHGLQVLDLSYTWIESLPNSISDLVNLNALLLACCLDLKFVPPLTKLKSLKELDLNRNQIKELPQGMEKLVNLKCLNMGHMSCLETMPEGVLPKLSHLERLIISDHLQVRAEQLEGLKQLEEFQGLLHDVHDLNKFIIYQQKFGKLSFYNIVVGECDSWSRNHPESKRLTDKWVTFKAYRFKNGGEEKVLLPQDIQHLKFARCDGLKSCLSDLFASLKSLRTLKSFRISHCVEIEFILRVSSSDLTEGEQKSCIALQSLEKIILSWLPNLTSLVKLDLRAVAPLYGTFSVLKELRIEFCNKIKRLFTLTMLQCLHNLEDVYVSECAKMEELIGDDEEYNMDSDKSSYYSTSFSSSYKAQAVVTLPKLRALSLKWLPELQSICRVTLICDSVEKIGMFHCHKLRRLPFFLPHINGQVSPPRTLKQIRIGREDKEWWESLDWNHPNDKNILQPFVKCLNLGSHISLLDPGWKKLMFVFLFIRRLQVRSRS</sequence>
<evidence type="ECO:0000256" key="6">
    <source>
        <dbReference type="ARBA" id="ARBA00022840"/>
    </source>
</evidence>
<dbReference type="InterPro" id="IPR058922">
    <property type="entry name" value="WHD_DRP"/>
</dbReference>
<evidence type="ECO:0000256" key="2">
    <source>
        <dbReference type="ARBA" id="ARBA00022614"/>
    </source>
</evidence>
<evidence type="ECO:0000256" key="3">
    <source>
        <dbReference type="ARBA" id="ARBA00022737"/>
    </source>
</evidence>
<dbReference type="GO" id="GO:0051607">
    <property type="term" value="P:defense response to virus"/>
    <property type="evidence" value="ECO:0007669"/>
    <property type="project" value="UniProtKB-ARBA"/>
</dbReference>
<evidence type="ECO:0000256" key="5">
    <source>
        <dbReference type="ARBA" id="ARBA00022821"/>
    </source>
</evidence>
<dbReference type="PRINTS" id="PR00364">
    <property type="entry name" value="DISEASERSIST"/>
</dbReference>
<keyword evidence="9" id="KW-1185">Reference proteome</keyword>
<dbReference type="SMART" id="SM00382">
    <property type="entry name" value="AAA"/>
    <property type="match status" value="1"/>
</dbReference>
<dbReference type="InterPro" id="IPR042197">
    <property type="entry name" value="Apaf_helical"/>
</dbReference>
<dbReference type="InterPro" id="IPR002182">
    <property type="entry name" value="NB-ARC"/>
</dbReference>
<dbReference type="PROSITE" id="PS51450">
    <property type="entry name" value="LRR"/>
    <property type="match status" value="1"/>
</dbReference>
<keyword evidence="5" id="KW-0611">Plant defense</keyword>
<dbReference type="Proteomes" id="UP001634393">
    <property type="component" value="Unassembled WGS sequence"/>
</dbReference>
<dbReference type="Pfam" id="PF13855">
    <property type="entry name" value="LRR_8"/>
    <property type="match status" value="1"/>
</dbReference>
<dbReference type="Pfam" id="PF23559">
    <property type="entry name" value="WHD_DRP"/>
    <property type="match status" value="1"/>
</dbReference>
<keyword evidence="2" id="KW-0433">Leucine-rich repeat</keyword>
<comment type="caution">
    <text evidence="8">The sequence shown here is derived from an EMBL/GenBank/DDBJ whole genome shotgun (WGS) entry which is preliminary data.</text>
</comment>
<dbReference type="InterPro" id="IPR003593">
    <property type="entry name" value="AAA+_ATPase"/>
</dbReference>
<dbReference type="InterPro" id="IPR027417">
    <property type="entry name" value="P-loop_NTPase"/>
</dbReference>
<dbReference type="FunFam" id="1.10.10.10:FF:000322">
    <property type="entry name" value="Probable disease resistance protein At1g63360"/>
    <property type="match status" value="1"/>
</dbReference>
<dbReference type="InterPro" id="IPR032675">
    <property type="entry name" value="LRR_dom_sf"/>
</dbReference>
<dbReference type="Gene3D" id="1.10.10.10">
    <property type="entry name" value="Winged helix-like DNA-binding domain superfamily/Winged helix DNA-binding domain"/>
    <property type="match status" value="1"/>
</dbReference>
<gene>
    <name evidence="8" type="ORF">ACJIZ3_001012</name>
</gene>
<name>A0ABD3U2C9_9LAMI</name>
<dbReference type="InterPro" id="IPR057135">
    <property type="entry name" value="At4g27190-like_LRR"/>
</dbReference>
<keyword evidence="6" id="KW-0067">ATP-binding</keyword>
<dbReference type="SUPFAM" id="SSF52058">
    <property type="entry name" value="L domain-like"/>
    <property type="match status" value="1"/>
</dbReference>
<dbReference type="Gene3D" id="1.10.8.430">
    <property type="entry name" value="Helical domain of apoptotic protease-activating factors"/>
    <property type="match status" value="1"/>
</dbReference>
<reference evidence="8 9" key="1">
    <citation type="submission" date="2024-12" db="EMBL/GenBank/DDBJ databases">
        <title>The unique morphological basis and parallel evolutionary history of personate flowers in Penstemon.</title>
        <authorList>
            <person name="Depatie T.H."/>
            <person name="Wessinger C.A."/>
        </authorList>
    </citation>
    <scope>NUCLEOTIDE SEQUENCE [LARGE SCALE GENOMIC DNA]</scope>
    <source>
        <strain evidence="8">WTNN_2</strain>
        <tissue evidence="8">Leaf</tissue>
    </source>
</reference>
<accession>A0ABD3U2C9</accession>
<evidence type="ECO:0000313" key="9">
    <source>
        <dbReference type="Proteomes" id="UP001634393"/>
    </source>
</evidence>
<dbReference type="InterPro" id="IPR050905">
    <property type="entry name" value="Plant_NBS-LRR"/>
</dbReference>
<dbReference type="Pfam" id="PF00931">
    <property type="entry name" value="NB-ARC"/>
    <property type="match status" value="1"/>
</dbReference>
<dbReference type="Pfam" id="PF23247">
    <property type="entry name" value="LRR_RPS2"/>
    <property type="match status" value="1"/>
</dbReference>
<proteinExistence type="inferred from homology"/>
<dbReference type="Gene3D" id="3.40.50.300">
    <property type="entry name" value="P-loop containing nucleotide triphosphate hydrolases"/>
    <property type="match status" value="1"/>
</dbReference>
<protein>
    <recommendedName>
        <fullName evidence="7">AAA+ ATPase domain-containing protein</fullName>
    </recommendedName>
</protein>
<keyword evidence="3" id="KW-0677">Repeat</keyword>
<dbReference type="AlphaFoldDB" id="A0ABD3U2C9"/>